<protein>
    <recommendedName>
        <fullName evidence="4">Major facilitator superfamily (MFS) profile domain-containing protein</fullName>
    </recommendedName>
</protein>
<feature type="transmembrane region" description="Helical" evidence="1">
    <location>
        <begin position="59"/>
        <end position="75"/>
    </location>
</feature>
<evidence type="ECO:0008006" key="4">
    <source>
        <dbReference type="Google" id="ProtNLM"/>
    </source>
</evidence>
<sequence>MFMVTSSNLFQVRGYPSWLVSAFSERYAGAISTFAITLLAFDLTNSATAAGTLGATRMLIAYGLAIFGGVVVDAYDRRRCA</sequence>
<keyword evidence="1" id="KW-0472">Membrane</keyword>
<name>A0ABT9PME2_9ACTO</name>
<dbReference type="RefSeq" id="WP_307635304.1">
    <property type="nucleotide sequence ID" value="NZ_JAUSQL010000001.1"/>
</dbReference>
<evidence type="ECO:0000313" key="3">
    <source>
        <dbReference type="Proteomes" id="UP001230145"/>
    </source>
</evidence>
<evidence type="ECO:0000313" key="2">
    <source>
        <dbReference type="EMBL" id="MDP9833310.1"/>
    </source>
</evidence>
<proteinExistence type="predicted"/>
<keyword evidence="3" id="KW-1185">Reference proteome</keyword>
<dbReference type="EMBL" id="JAUSQL010000001">
    <property type="protein sequence ID" value="MDP9833310.1"/>
    <property type="molecule type" value="Genomic_DNA"/>
</dbReference>
<accession>A0ABT9PME2</accession>
<dbReference type="Proteomes" id="UP001230145">
    <property type="component" value="Unassembled WGS sequence"/>
</dbReference>
<dbReference type="SUPFAM" id="SSF103473">
    <property type="entry name" value="MFS general substrate transporter"/>
    <property type="match status" value="1"/>
</dbReference>
<keyword evidence="1" id="KW-1133">Transmembrane helix</keyword>
<comment type="caution">
    <text evidence="2">The sequence shown here is derived from an EMBL/GenBank/DDBJ whole genome shotgun (WGS) entry which is preliminary data.</text>
</comment>
<dbReference type="InterPro" id="IPR036259">
    <property type="entry name" value="MFS_trans_sf"/>
</dbReference>
<keyword evidence="1" id="KW-0812">Transmembrane</keyword>
<evidence type="ECO:0000256" key="1">
    <source>
        <dbReference type="SAM" id="Phobius"/>
    </source>
</evidence>
<gene>
    <name evidence="2" type="ORF">J2S45_001989</name>
</gene>
<reference evidence="2 3" key="1">
    <citation type="submission" date="2023-07" db="EMBL/GenBank/DDBJ databases">
        <title>Sequencing the genomes of 1000 actinobacteria strains.</title>
        <authorList>
            <person name="Klenk H.-P."/>
        </authorList>
    </citation>
    <scope>NUCLEOTIDE SEQUENCE [LARGE SCALE GENOMIC DNA]</scope>
    <source>
        <strain evidence="2 3">DSM 19515</strain>
    </source>
</reference>
<organism evidence="2 3">
    <name type="scientific">Trueperella abortisuis</name>
    <dbReference type="NCBI Taxonomy" id="445930"/>
    <lineage>
        <taxon>Bacteria</taxon>
        <taxon>Bacillati</taxon>
        <taxon>Actinomycetota</taxon>
        <taxon>Actinomycetes</taxon>
        <taxon>Actinomycetales</taxon>
        <taxon>Actinomycetaceae</taxon>
        <taxon>Trueperella</taxon>
    </lineage>
</organism>